<evidence type="ECO:0000313" key="2">
    <source>
        <dbReference type="Proteomes" id="UP000632849"/>
    </source>
</evidence>
<dbReference type="GO" id="GO:0008967">
    <property type="term" value="F:phosphoglycolate phosphatase activity"/>
    <property type="evidence" value="ECO:0007669"/>
    <property type="project" value="TreeGrafter"/>
</dbReference>
<proteinExistence type="predicted"/>
<reference evidence="1" key="1">
    <citation type="journal article" date="2014" name="Int. J. Syst. Evol. Microbiol.">
        <title>Complete genome sequence of Corynebacterium casei LMG S-19264T (=DSM 44701T), isolated from a smear-ripened cheese.</title>
        <authorList>
            <consortium name="US DOE Joint Genome Institute (JGI-PGF)"/>
            <person name="Walter F."/>
            <person name="Albersmeier A."/>
            <person name="Kalinowski J."/>
            <person name="Ruckert C."/>
        </authorList>
    </citation>
    <scope>NUCLEOTIDE SEQUENCE</scope>
    <source>
        <strain evidence="1">JCM 4122</strain>
    </source>
</reference>
<protein>
    <submittedName>
        <fullName evidence="1">Haloacid dehalogenase</fullName>
    </submittedName>
</protein>
<dbReference type="SUPFAM" id="SSF56784">
    <property type="entry name" value="HAD-like"/>
    <property type="match status" value="1"/>
</dbReference>
<dbReference type="SFLD" id="SFLDS00003">
    <property type="entry name" value="Haloacid_Dehalogenase"/>
    <property type="match status" value="1"/>
</dbReference>
<dbReference type="Gene3D" id="3.40.50.1000">
    <property type="entry name" value="HAD superfamily/HAD-like"/>
    <property type="match status" value="1"/>
</dbReference>
<dbReference type="InterPro" id="IPR050155">
    <property type="entry name" value="HAD-like_hydrolase_sf"/>
</dbReference>
<dbReference type="Pfam" id="PF12710">
    <property type="entry name" value="HAD"/>
    <property type="match status" value="1"/>
</dbReference>
<dbReference type="InterPro" id="IPR036412">
    <property type="entry name" value="HAD-like_sf"/>
</dbReference>
<organism evidence="1 2">
    <name type="scientific">Streptomyces filamentosus</name>
    <name type="common">Streptomyces roseosporus</name>
    <dbReference type="NCBI Taxonomy" id="67294"/>
    <lineage>
        <taxon>Bacteria</taxon>
        <taxon>Bacillati</taxon>
        <taxon>Actinomycetota</taxon>
        <taxon>Actinomycetes</taxon>
        <taxon>Kitasatosporales</taxon>
        <taxon>Streptomycetaceae</taxon>
        <taxon>Streptomyces</taxon>
    </lineage>
</organism>
<dbReference type="SFLD" id="SFLDG01129">
    <property type="entry name" value="C1.5:_HAD__Beta-PGM__Phosphata"/>
    <property type="match status" value="1"/>
</dbReference>
<name>A0A919BUN4_STRFL</name>
<dbReference type="InterPro" id="IPR023214">
    <property type="entry name" value="HAD_sf"/>
</dbReference>
<dbReference type="PANTHER" id="PTHR43434">
    <property type="entry name" value="PHOSPHOGLYCOLATE PHOSPHATASE"/>
    <property type="match status" value="1"/>
</dbReference>
<dbReference type="AlphaFoldDB" id="A0A919BUN4"/>
<reference evidence="1" key="2">
    <citation type="submission" date="2020-09" db="EMBL/GenBank/DDBJ databases">
        <authorList>
            <person name="Sun Q."/>
            <person name="Ohkuma M."/>
        </authorList>
    </citation>
    <scope>NUCLEOTIDE SEQUENCE</scope>
    <source>
        <strain evidence="1">JCM 4122</strain>
    </source>
</reference>
<dbReference type="RefSeq" id="WP_190043134.1">
    <property type="nucleotide sequence ID" value="NZ_BNBE01000002.1"/>
</dbReference>
<dbReference type="Gene3D" id="1.10.150.240">
    <property type="entry name" value="Putative phosphatase, domain 2"/>
    <property type="match status" value="1"/>
</dbReference>
<dbReference type="InterPro" id="IPR023198">
    <property type="entry name" value="PGP-like_dom2"/>
</dbReference>
<evidence type="ECO:0000313" key="1">
    <source>
        <dbReference type="EMBL" id="GHG12208.1"/>
    </source>
</evidence>
<accession>A0A919BUN4</accession>
<dbReference type="EMBL" id="BNBE01000002">
    <property type="protein sequence ID" value="GHG12208.1"/>
    <property type="molecule type" value="Genomic_DNA"/>
</dbReference>
<dbReference type="PANTHER" id="PTHR43434:SF1">
    <property type="entry name" value="PHOSPHOGLYCOLATE PHOSPHATASE"/>
    <property type="match status" value="1"/>
</dbReference>
<sequence>MQLIVLWDIDHTLIENAGVSKEIYATAFSLLAGKDPDGPARTEGRTDRLIMRELLVRHGVPVPNWAVVEAALTKAGEGREEDLRRRGSALPGVQEALAAAADRPGWISSVLTGNIAANAVVKLSAFGLDTLLDLSVGAYGADADLRPDLVEVAHERARRLRGVSEDVPVVLVGDTPRDVEAALTTGSQVIAVASGIHSEAELRAAGASVVLRDLSETSRVLDLLERATRR</sequence>
<dbReference type="GO" id="GO:0006281">
    <property type="term" value="P:DNA repair"/>
    <property type="evidence" value="ECO:0007669"/>
    <property type="project" value="TreeGrafter"/>
</dbReference>
<dbReference type="Proteomes" id="UP000632849">
    <property type="component" value="Unassembled WGS sequence"/>
</dbReference>
<keyword evidence="2" id="KW-1185">Reference proteome</keyword>
<gene>
    <name evidence="1" type="ORF">GCM10017667_51990</name>
</gene>
<comment type="caution">
    <text evidence="1">The sequence shown here is derived from an EMBL/GenBank/DDBJ whole genome shotgun (WGS) entry which is preliminary data.</text>
</comment>